<dbReference type="Proteomes" id="UP000480684">
    <property type="component" value="Unassembled WGS sequence"/>
</dbReference>
<dbReference type="EMBL" id="JAAIYP010000026">
    <property type="protein sequence ID" value="NFV79286.1"/>
    <property type="molecule type" value="Genomic_DNA"/>
</dbReference>
<dbReference type="Pfam" id="PF02492">
    <property type="entry name" value="cobW"/>
    <property type="match status" value="1"/>
</dbReference>
<dbReference type="SUPFAM" id="SSF52540">
    <property type="entry name" value="P-loop containing nucleoside triphosphate hydrolases"/>
    <property type="match status" value="1"/>
</dbReference>
<gene>
    <name evidence="3" type="ORF">G4223_04080</name>
</gene>
<dbReference type="PANTHER" id="PTHR30134">
    <property type="entry name" value="HYDROGENASE PROTEIN ASSEMBLY PROTEIN, NICKEL CHAPERONE"/>
    <property type="match status" value="1"/>
</dbReference>
<evidence type="ECO:0000313" key="4">
    <source>
        <dbReference type="Proteomes" id="UP000480684"/>
    </source>
</evidence>
<comment type="caution">
    <text evidence="3">The sequence shown here is derived from an EMBL/GenBank/DDBJ whole genome shotgun (WGS) entry which is preliminary data.</text>
</comment>
<accession>A0A7C9UT17</accession>
<dbReference type="GO" id="GO:0003924">
    <property type="term" value="F:GTPase activity"/>
    <property type="evidence" value="ECO:0007669"/>
    <property type="project" value="InterPro"/>
</dbReference>
<dbReference type="InterPro" id="IPR004392">
    <property type="entry name" value="Hyd_mat_HypB"/>
</dbReference>
<evidence type="ECO:0000259" key="2">
    <source>
        <dbReference type="Pfam" id="PF02492"/>
    </source>
</evidence>
<feature type="domain" description="CobW/HypB/UreG nucleotide-binding" evidence="2">
    <location>
        <begin position="7"/>
        <end position="166"/>
    </location>
</feature>
<dbReference type="InterPro" id="IPR027417">
    <property type="entry name" value="P-loop_NTPase"/>
</dbReference>
<keyword evidence="4" id="KW-1185">Reference proteome</keyword>
<evidence type="ECO:0000313" key="3">
    <source>
        <dbReference type="EMBL" id="NFV79286.1"/>
    </source>
</evidence>
<organism evidence="3 4">
    <name type="scientific">Magnetospirillum aberrantis SpK</name>
    <dbReference type="NCBI Taxonomy" id="908842"/>
    <lineage>
        <taxon>Bacteria</taxon>
        <taxon>Pseudomonadati</taxon>
        <taxon>Pseudomonadota</taxon>
        <taxon>Alphaproteobacteria</taxon>
        <taxon>Rhodospirillales</taxon>
        <taxon>Rhodospirillaceae</taxon>
        <taxon>Magnetospirillum</taxon>
    </lineage>
</organism>
<dbReference type="PANTHER" id="PTHR30134:SF1">
    <property type="entry name" value="COBW_HYPB_UREG NUCLEOTIDE-BINDING DOMAIN-CONTAINING PROTEIN"/>
    <property type="match status" value="1"/>
</dbReference>
<protein>
    <recommendedName>
        <fullName evidence="1">Hydrogenase maturation factor HypB</fullName>
    </recommendedName>
</protein>
<dbReference type="RefSeq" id="WP_163675386.1">
    <property type="nucleotide sequence ID" value="NZ_JAAIYP010000026.1"/>
</dbReference>
<dbReference type="GO" id="GO:0016151">
    <property type="term" value="F:nickel cation binding"/>
    <property type="evidence" value="ECO:0007669"/>
    <property type="project" value="InterPro"/>
</dbReference>
<dbReference type="AlphaFoldDB" id="A0A7C9UT17"/>
<dbReference type="GO" id="GO:0008270">
    <property type="term" value="F:zinc ion binding"/>
    <property type="evidence" value="ECO:0007669"/>
    <property type="project" value="TreeGrafter"/>
</dbReference>
<reference evidence="3 4" key="1">
    <citation type="submission" date="2020-02" db="EMBL/GenBank/DDBJ databases">
        <authorList>
            <person name="Dziuba M."/>
            <person name="Kuznetsov B."/>
            <person name="Mardanov A."/>
            <person name="Ravin N."/>
            <person name="Grouzdev D."/>
        </authorList>
    </citation>
    <scope>NUCLEOTIDE SEQUENCE [LARGE SCALE GENOMIC DNA]</scope>
    <source>
        <strain evidence="3 4">SpK</strain>
    </source>
</reference>
<dbReference type="GO" id="GO:0051604">
    <property type="term" value="P:protein maturation"/>
    <property type="evidence" value="ECO:0007669"/>
    <property type="project" value="InterPro"/>
</dbReference>
<proteinExistence type="predicted"/>
<evidence type="ECO:0000256" key="1">
    <source>
        <dbReference type="ARBA" id="ARBA00035238"/>
    </source>
</evidence>
<dbReference type="InterPro" id="IPR003495">
    <property type="entry name" value="CobW/HypB/UreG_nucleotide-bd"/>
</dbReference>
<dbReference type="Gene3D" id="3.40.50.300">
    <property type="entry name" value="P-loop containing nucleotide triphosphate hydrolases"/>
    <property type="match status" value="1"/>
</dbReference>
<sequence length="234" mass="24840">MAPPRLVTVAGPPSVGKTSVISRALAVLRDDGVAAGVVKFDSLSTADQDLYARAGLPSRVGLSGGLCPDHFFVTNIEACLAWGERRGLDLLVSESAGLCNRCSPHLDGVLAVCVVDVLAGIRTPAKIGPMLRLADLVVVTKGDIVSQAEREVFAFNLRLANPRAATVFCNGITGQGAMEVAWHLARAPQVETLDGRRLRFAMPSAVCPYCVGETAIGDVHHRGNVKRMRFDDLP</sequence>
<name>A0A7C9UT17_9PROT</name>